<evidence type="ECO:0000259" key="8">
    <source>
        <dbReference type="Pfam" id="PF24807"/>
    </source>
</evidence>
<dbReference type="GO" id="GO:0005680">
    <property type="term" value="C:anaphase-promoting complex"/>
    <property type="evidence" value="ECO:0007669"/>
    <property type="project" value="TreeGrafter"/>
</dbReference>
<reference evidence="9" key="1">
    <citation type="submission" date="2021-01" db="EMBL/GenBank/DDBJ databases">
        <authorList>
            <person name="Corre E."/>
            <person name="Pelletier E."/>
            <person name="Niang G."/>
            <person name="Scheremetjew M."/>
            <person name="Finn R."/>
            <person name="Kale V."/>
            <person name="Holt S."/>
            <person name="Cochrane G."/>
            <person name="Meng A."/>
            <person name="Brown T."/>
            <person name="Cohen L."/>
        </authorList>
    </citation>
    <scope>NUCLEOTIDE SEQUENCE</scope>
    <source>
        <strain evidence="9">CCMP325</strain>
    </source>
</reference>
<keyword evidence="5" id="KW-0498">Mitosis</keyword>
<dbReference type="EMBL" id="HBEO01026988">
    <property type="protein sequence ID" value="CAD8498343.1"/>
    <property type="molecule type" value="Transcribed_RNA"/>
</dbReference>
<feature type="domain" description="CDC20/Fizzy WD40" evidence="8">
    <location>
        <begin position="176"/>
        <end position="471"/>
    </location>
</feature>
<sequence length="500" mass="55167">MSDFMECDRENDFYYIGRSIQSTNNSNAGSSVIPGIATNSSHASEACKDRWSPYGLCSSPPARRKVSPSTFSTATDRFIPCRAPLDTKFSNFLLSNSGDVHDCESSPSRQDYMNTLKQSVLEGQADAMVLPLRPRESADQTRGDSYACFLSSESDHGSLKRRRTTRFIPKSPDKILDAPDLVDDYYLNLLDWSKSNILAVALRQSVFLWNASNGAAHKLMETNGRGNIVTSLAWGDVPSGNTLAVGTHSAEVQLWDVTTGTMIRQMGGHRSRVSSMSWNGQIFSSGSRDSTIHNHDVRAREHQVAELIGHTQEVCGLKWSPQGTQLASGGNDNILNIWESRRNQSRFSIARHQAAVKALAWCPFHSNLLASGGGTADRKICLWNTSNGQCMNEVDTKSQVCAVQWSTHDRELVSSHGFTHNQLILWRYAGRGRVHKVVELTGHQARVLHMAQSPDGTTIVSAAADETLRFWRILGSPTRSAAKLKMEHSSRGLLGANCIR</sequence>
<evidence type="ECO:0000256" key="2">
    <source>
        <dbReference type="ARBA" id="ARBA00022574"/>
    </source>
</evidence>
<evidence type="ECO:0000256" key="7">
    <source>
        <dbReference type="PROSITE-ProRule" id="PRU00221"/>
    </source>
</evidence>
<evidence type="ECO:0000256" key="4">
    <source>
        <dbReference type="ARBA" id="ARBA00022737"/>
    </source>
</evidence>
<dbReference type="Gene3D" id="2.130.10.10">
    <property type="entry name" value="YVTN repeat-like/Quinoprotein amine dehydrogenase"/>
    <property type="match status" value="1"/>
</dbReference>
<dbReference type="PANTHER" id="PTHR19918">
    <property type="entry name" value="CELL DIVISION CYCLE 20 CDC20 FIZZY -RELATED"/>
    <property type="match status" value="1"/>
</dbReference>
<dbReference type="Pfam" id="PF24807">
    <property type="entry name" value="WD40_CDC20-Fz"/>
    <property type="match status" value="1"/>
</dbReference>
<dbReference type="AlphaFoldDB" id="A0A6T7SAG2"/>
<evidence type="ECO:0000313" key="9">
    <source>
        <dbReference type="EMBL" id="CAD8498341.1"/>
    </source>
</evidence>
<keyword evidence="2 7" id="KW-0853">WD repeat</keyword>
<evidence type="ECO:0000256" key="5">
    <source>
        <dbReference type="ARBA" id="ARBA00022776"/>
    </source>
</evidence>
<dbReference type="CDD" id="cd00200">
    <property type="entry name" value="WD40"/>
    <property type="match status" value="1"/>
</dbReference>
<name>A0A6T7SAG2_9CRYP</name>
<dbReference type="EMBL" id="HBEO01026987">
    <property type="protein sequence ID" value="CAD8498341.1"/>
    <property type="molecule type" value="Transcribed_RNA"/>
</dbReference>
<protein>
    <recommendedName>
        <fullName evidence="8">CDC20/Fizzy WD40 domain-containing protein</fullName>
    </recommendedName>
</protein>
<dbReference type="SMART" id="SM00320">
    <property type="entry name" value="WD40"/>
    <property type="match status" value="7"/>
</dbReference>
<keyword evidence="3" id="KW-0132">Cell division</keyword>
<proteinExistence type="inferred from homology"/>
<dbReference type="GO" id="GO:0010997">
    <property type="term" value="F:anaphase-promoting complex binding"/>
    <property type="evidence" value="ECO:0007669"/>
    <property type="project" value="InterPro"/>
</dbReference>
<dbReference type="GO" id="GO:0051301">
    <property type="term" value="P:cell division"/>
    <property type="evidence" value="ECO:0007669"/>
    <property type="project" value="UniProtKB-KW"/>
</dbReference>
<evidence type="ECO:0000313" key="10">
    <source>
        <dbReference type="EMBL" id="CAD8498343.1"/>
    </source>
</evidence>
<organism evidence="9">
    <name type="scientific">Hanusia phi</name>
    <dbReference type="NCBI Taxonomy" id="3032"/>
    <lineage>
        <taxon>Eukaryota</taxon>
        <taxon>Cryptophyceae</taxon>
        <taxon>Pyrenomonadales</taxon>
        <taxon>Geminigeraceae</taxon>
        <taxon>Hanusia</taxon>
    </lineage>
</organism>
<dbReference type="InterPro" id="IPR036322">
    <property type="entry name" value="WD40_repeat_dom_sf"/>
</dbReference>
<dbReference type="InterPro" id="IPR015943">
    <property type="entry name" value="WD40/YVTN_repeat-like_dom_sf"/>
</dbReference>
<keyword evidence="6" id="KW-0131">Cell cycle</keyword>
<dbReference type="GO" id="GO:0031145">
    <property type="term" value="P:anaphase-promoting complex-dependent catabolic process"/>
    <property type="evidence" value="ECO:0007669"/>
    <property type="project" value="TreeGrafter"/>
</dbReference>
<feature type="repeat" description="WD" evidence="7">
    <location>
        <begin position="222"/>
        <end position="265"/>
    </location>
</feature>
<evidence type="ECO:0000256" key="6">
    <source>
        <dbReference type="ARBA" id="ARBA00023306"/>
    </source>
</evidence>
<evidence type="ECO:0000256" key="1">
    <source>
        <dbReference type="ARBA" id="ARBA00006445"/>
    </source>
</evidence>
<dbReference type="PROSITE" id="PS50082">
    <property type="entry name" value="WD_REPEATS_2"/>
    <property type="match status" value="3"/>
</dbReference>
<keyword evidence="4" id="KW-0677">Repeat</keyword>
<comment type="similarity">
    <text evidence="1">Belongs to the WD repeat CDC20/Fizzy family.</text>
</comment>
<dbReference type="InterPro" id="IPR056150">
    <property type="entry name" value="WD40_CDC20-Fz"/>
</dbReference>
<dbReference type="InterPro" id="IPR033010">
    <property type="entry name" value="Cdc20/Fizzy"/>
</dbReference>
<dbReference type="GO" id="GO:1905786">
    <property type="term" value="P:positive regulation of anaphase-promoting complex-dependent catabolic process"/>
    <property type="evidence" value="ECO:0007669"/>
    <property type="project" value="TreeGrafter"/>
</dbReference>
<dbReference type="GO" id="GO:1990757">
    <property type="term" value="F:ubiquitin ligase activator activity"/>
    <property type="evidence" value="ECO:0007669"/>
    <property type="project" value="TreeGrafter"/>
</dbReference>
<dbReference type="SUPFAM" id="SSF50978">
    <property type="entry name" value="WD40 repeat-like"/>
    <property type="match status" value="1"/>
</dbReference>
<accession>A0A6T7SAG2</accession>
<feature type="repeat" description="WD" evidence="7">
    <location>
        <begin position="307"/>
        <end position="348"/>
    </location>
</feature>
<feature type="repeat" description="WD" evidence="7">
    <location>
        <begin position="440"/>
        <end position="473"/>
    </location>
</feature>
<dbReference type="InterPro" id="IPR001680">
    <property type="entry name" value="WD40_rpt"/>
</dbReference>
<dbReference type="PANTHER" id="PTHR19918:SF8">
    <property type="entry name" value="FI02843P"/>
    <property type="match status" value="1"/>
</dbReference>
<gene>
    <name evidence="9" type="ORF">HPHI1048_LOCUS18181</name>
    <name evidence="10" type="ORF">HPHI1048_LOCUS18182</name>
</gene>
<dbReference type="PROSITE" id="PS50294">
    <property type="entry name" value="WD_REPEATS_REGION"/>
    <property type="match status" value="2"/>
</dbReference>
<evidence type="ECO:0000256" key="3">
    <source>
        <dbReference type="ARBA" id="ARBA00022618"/>
    </source>
</evidence>